<proteinExistence type="predicted"/>
<evidence type="ECO:0000313" key="1">
    <source>
        <dbReference type="EMBL" id="KAJ8872745.1"/>
    </source>
</evidence>
<name>A0ABQ9GL34_9NEOP</name>
<evidence type="ECO:0000313" key="2">
    <source>
        <dbReference type="Proteomes" id="UP001159363"/>
    </source>
</evidence>
<protein>
    <submittedName>
        <fullName evidence="1">Uncharacterized protein</fullName>
    </submittedName>
</protein>
<keyword evidence="2" id="KW-1185">Reference proteome</keyword>
<dbReference type="Proteomes" id="UP001159363">
    <property type="component" value="Chromosome 10"/>
</dbReference>
<reference evidence="1 2" key="1">
    <citation type="submission" date="2023-02" db="EMBL/GenBank/DDBJ databases">
        <title>LHISI_Scaffold_Assembly.</title>
        <authorList>
            <person name="Stuart O.P."/>
            <person name="Cleave R."/>
            <person name="Magrath M.J.L."/>
            <person name="Mikheyev A.S."/>
        </authorList>
    </citation>
    <scope>NUCLEOTIDE SEQUENCE [LARGE SCALE GENOMIC DNA]</scope>
    <source>
        <strain evidence="1">Daus_M_001</strain>
        <tissue evidence="1">Leg muscle</tissue>
    </source>
</reference>
<comment type="caution">
    <text evidence="1">The sequence shown here is derived from an EMBL/GenBank/DDBJ whole genome shotgun (WGS) entry which is preliminary data.</text>
</comment>
<dbReference type="EMBL" id="JARBHB010000011">
    <property type="protein sequence ID" value="KAJ8872745.1"/>
    <property type="molecule type" value="Genomic_DNA"/>
</dbReference>
<gene>
    <name evidence="1" type="ORF">PR048_026361</name>
</gene>
<sequence length="296" mass="32046">MNSGVVCTSGADWKPQNACFCWLPAHSVWFDALSEVYKACRDSKCSTVNPFGSLLQYAGHYYVELLWGRGVTEAKALASHHGEMGSITGTWESCQKNATGRRVFSGIFLFPLPLHSGAAPHSSHPFSGLRCQEPPKAADFTHHSMALRISRREMGNERLACSPPTKANRVQCSAGSLPEIFARGNRAGRCRWSAGFLDDLPFLPPFHSGAATSSPRFTLIGSSDLAVKNRPNLFTHSPCGASGQQAVNGDVSTVDQQGSPGAADFTAITRDGRRSIVEVTPDRKLVGRQVLEVRSR</sequence>
<accession>A0ABQ9GL34</accession>
<organism evidence="1 2">
    <name type="scientific">Dryococelus australis</name>
    <dbReference type="NCBI Taxonomy" id="614101"/>
    <lineage>
        <taxon>Eukaryota</taxon>
        <taxon>Metazoa</taxon>
        <taxon>Ecdysozoa</taxon>
        <taxon>Arthropoda</taxon>
        <taxon>Hexapoda</taxon>
        <taxon>Insecta</taxon>
        <taxon>Pterygota</taxon>
        <taxon>Neoptera</taxon>
        <taxon>Polyneoptera</taxon>
        <taxon>Phasmatodea</taxon>
        <taxon>Verophasmatodea</taxon>
        <taxon>Anareolatae</taxon>
        <taxon>Phasmatidae</taxon>
        <taxon>Eurycanthinae</taxon>
        <taxon>Dryococelus</taxon>
    </lineage>
</organism>